<comment type="caution">
    <text evidence="10">The sequence shown here is derived from an EMBL/GenBank/DDBJ whole genome shotgun (WGS) entry which is preliminary data.</text>
</comment>
<dbReference type="PRINTS" id="PR00420">
    <property type="entry name" value="RNGMNOXGNASE"/>
</dbReference>
<evidence type="ECO:0000259" key="9">
    <source>
        <dbReference type="Pfam" id="PF01494"/>
    </source>
</evidence>
<dbReference type="InterPro" id="IPR036188">
    <property type="entry name" value="FAD/NAD-bd_sf"/>
</dbReference>
<organism evidence="10 11">
    <name type="scientific">Aeromonas popoffii</name>
    <dbReference type="NCBI Taxonomy" id="70856"/>
    <lineage>
        <taxon>Bacteria</taxon>
        <taxon>Pseudomonadati</taxon>
        <taxon>Pseudomonadota</taxon>
        <taxon>Gammaproteobacteria</taxon>
        <taxon>Aeromonadales</taxon>
        <taxon>Aeromonadaceae</taxon>
        <taxon>Aeromonas</taxon>
    </lineage>
</organism>
<dbReference type="EC" id="1.14.13.-" evidence="10"/>
<comment type="similarity">
    <text evidence="3">Belongs to the UbiH/COQ6 family.</text>
</comment>
<evidence type="ECO:0000256" key="1">
    <source>
        <dbReference type="ARBA" id="ARBA00001974"/>
    </source>
</evidence>
<dbReference type="PROSITE" id="PS01304">
    <property type="entry name" value="UBIH"/>
    <property type="match status" value="1"/>
</dbReference>
<dbReference type="InterPro" id="IPR010971">
    <property type="entry name" value="UbiH/COQ6"/>
</dbReference>
<dbReference type="RefSeq" id="WP_212512647.1">
    <property type="nucleotide sequence ID" value="NZ_CAWQDX010000002.1"/>
</dbReference>
<dbReference type="Proteomes" id="UP000675653">
    <property type="component" value="Unassembled WGS sequence"/>
</dbReference>
<dbReference type="InterPro" id="IPR018168">
    <property type="entry name" value="Ubi_Hdrlase_CS"/>
</dbReference>
<evidence type="ECO:0000256" key="8">
    <source>
        <dbReference type="SAM" id="Phobius"/>
    </source>
</evidence>
<evidence type="ECO:0000256" key="7">
    <source>
        <dbReference type="ARBA" id="ARBA00023033"/>
    </source>
</evidence>
<name>A0ABS5GLD2_9GAMM</name>
<comment type="cofactor">
    <cofactor evidence="1">
        <name>FAD</name>
        <dbReference type="ChEBI" id="CHEBI:57692"/>
    </cofactor>
</comment>
<dbReference type="NCBIfam" id="TIGR01988">
    <property type="entry name" value="Ubi-OHases"/>
    <property type="match status" value="1"/>
</dbReference>
<feature type="transmembrane region" description="Helical" evidence="8">
    <location>
        <begin position="6"/>
        <end position="30"/>
    </location>
</feature>
<evidence type="ECO:0000256" key="3">
    <source>
        <dbReference type="ARBA" id="ARBA00005349"/>
    </source>
</evidence>
<dbReference type="SUPFAM" id="SSF51905">
    <property type="entry name" value="FAD/NAD(P)-binding domain"/>
    <property type="match status" value="1"/>
</dbReference>
<dbReference type="InterPro" id="IPR011295">
    <property type="entry name" value="UbiH"/>
</dbReference>
<keyword evidence="8" id="KW-1133">Transmembrane helix</keyword>
<dbReference type="Pfam" id="PF01494">
    <property type="entry name" value="FAD_binding_3"/>
    <property type="match status" value="1"/>
</dbReference>
<evidence type="ECO:0000256" key="4">
    <source>
        <dbReference type="ARBA" id="ARBA00022630"/>
    </source>
</evidence>
<dbReference type="NCBIfam" id="NF004356">
    <property type="entry name" value="PRK05732.1"/>
    <property type="match status" value="1"/>
</dbReference>
<dbReference type="Gene3D" id="3.50.50.60">
    <property type="entry name" value="FAD/NAD(P)-binding domain"/>
    <property type="match status" value="2"/>
</dbReference>
<keyword evidence="8" id="KW-0812">Transmembrane</keyword>
<dbReference type="EMBL" id="JAGRZL010000010">
    <property type="protein sequence ID" value="MBR7627933.1"/>
    <property type="molecule type" value="Genomic_DNA"/>
</dbReference>
<dbReference type="PANTHER" id="PTHR43876:SF8">
    <property type="entry name" value="2-OCTAPRENYL-6-METHOXYPHENOL HYDROXYLASE"/>
    <property type="match status" value="1"/>
</dbReference>
<feature type="domain" description="FAD-binding" evidence="9">
    <location>
        <begin position="9"/>
        <end position="328"/>
    </location>
</feature>
<reference evidence="10 11" key="1">
    <citation type="submission" date="2021-04" db="EMBL/GenBank/DDBJ databases">
        <title>Draft Genome of Aeromonas popoffii ID682, isolated from a natural water source in Idaho.</title>
        <authorList>
            <person name="Testerman T."/>
            <person name="Graf J."/>
        </authorList>
    </citation>
    <scope>NUCLEOTIDE SEQUENCE [LARGE SCALE GENOMIC DNA]</scope>
    <source>
        <strain evidence="10 11">ID682</strain>
    </source>
</reference>
<evidence type="ECO:0000256" key="2">
    <source>
        <dbReference type="ARBA" id="ARBA00004749"/>
    </source>
</evidence>
<dbReference type="InterPro" id="IPR002938">
    <property type="entry name" value="FAD-bd"/>
</dbReference>
<evidence type="ECO:0000313" key="10">
    <source>
        <dbReference type="EMBL" id="MBR7627933.1"/>
    </source>
</evidence>
<evidence type="ECO:0000313" key="11">
    <source>
        <dbReference type="Proteomes" id="UP000675653"/>
    </source>
</evidence>
<keyword evidence="4" id="KW-0285">Flavoprotein</keyword>
<protein>
    <submittedName>
        <fullName evidence="10">2-octaprenyl-6-methoxyphenyl hydroxylase</fullName>
        <ecNumber evidence="10">1.14.13.-</ecNumber>
    </submittedName>
</protein>
<keyword evidence="8" id="KW-0472">Membrane</keyword>
<keyword evidence="7" id="KW-0503">Monooxygenase</keyword>
<dbReference type="GO" id="GO:0016491">
    <property type="term" value="F:oxidoreductase activity"/>
    <property type="evidence" value="ECO:0007669"/>
    <property type="project" value="UniProtKB-KW"/>
</dbReference>
<keyword evidence="6 10" id="KW-0560">Oxidoreductase</keyword>
<sequence length="408" mass="43630">MSQSDLVHVDVAIVGGGMSGAVLALSLAALRGADGEPLQILLLEASAPELNAHPGFDARAIALSAGTCDALARHGLWPRFAPHCTPITQIHVSDRGHCGQARLSAAEYGLPALGQVIELSAAGITLQQGMATCPHIHMRCPAQLSTIEPLEEGVTLVLASGERYQTRLLVAADGGHSFVRQHFKLPVTRHDFEQSAIIATVKTAEDPAGRAFERFTQGGPLALLPMQDGLSALVWSVGRDQTDDLMELDDTAFLARLQQAFGWRLGRFERCGQRHVYPLVQTATDYPLAQRTVLVGNAAHLLHPIAGQGFNLGMRDLDLLAQAVAGALAVGEDIGSFAVLNGYWQQRKEDQARTIWLTSSLAQLFSNGHDPLVVGRNLALSLMGRLACLKAPLASRTLGFVADVCRSK</sequence>
<accession>A0ABS5GLD2</accession>
<dbReference type="NCBIfam" id="TIGR01984">
    <property type="entry name" value="UbiH"/>
    <property type="match status" value="1"/>
</dbReference>
<dbReference type="InterPro" id="IPR051205">
    <property type="entry name" value="UbiH/COQ6_monooxygenase"/>
</dbReference>
<keyword evidence="11" id="KW-1185">Reference proteome</keyword>
<keyword evidence="5" id="KW-0274">FAD</keyword>
<evidence type="ECO:0000256" key="5">
    <source>
        <dbReference type="ARBA" id="ARBA00022827"/>
    </source>
</evidence>
<gene>
    <name evidence="10" type="primary">ubiH</name>
    <name evidence="10" type="synonym">visB</name>
    <name evidence="10" type="ORF">KAT72_02500</name>
</gene>
<evidence type="ECO:0000256" key="6">
    <source>
        <dbReference type="ARBA" id="ARBA00023002"/>
    </source>
</evidence>
<proteinExistence type="inferred from homology"/>
<comment type="pathway">
    <text evidence="2">Cofactor biosynthesis; ubiquinone biosynthesis.</text>
</comment>
<dbReference type="PANTHER" id="PTHR43876">
    <property type="entry name" value="UBIQUINONE BIOSYNTHESIS MONOOXYGENASE COQ6, MITOCHONDRIAL"/>
    <property type="match status" value="1"/>
</dbReference>